<protein>
    <submittedName>
        <fullName evidence="2">Uncharacterized protein</fullName>
    </submittedName>
</protein>
<proteinExistence type="predicted"/>
<dbReference type="AlphaFoldDB" id="A0A163FFP8"/>
<dbReference type="STRING" id="59843.A3958_02565"/>
<gene>
    <name evidence="2" type="ORF">AWU65_30310</name>
</gene>
<comment type="caution">
    <text evidence="2">The sequence shown here is derived from an EMBL/GenBank/DDBJ whole genome shotgun (WGS) entry which is preliminary data.</text>
</comment>
<evidence type="ECO:0000313" key="3">
    <source>
        <dbReference type="Proteomes" id="UP000076796"/>
    </source>
</evidence>
<dbReference type="EMBL" id="LWMH01000002">
    <property type="protein sequence ID" value="KZS44355.1"/>
    <property type="molecule type" value="Genomic_DNA"/>
</dbReference>
<evidence type="ECO:0000313" key="2">
    <source>
        <dbReference type="EMBL" id="KZS44355.1"/>
    </source>
</evidence>
<reference evidence="2" key="1">
    <citation type="journal article" date="2016" name="Genome Announc.">
        <title>Draft genomes of two strains of Paenibacillus glucanolyticus with capability to degrade lignocellulose.</title>
        <authorList>
            <person name="Mathews S.L."/>
            <person name="Pawlak J."/>
            <person name="Grunden A.M."/>
        </authorList>
    </citation>
    <scope>NUCLEOTIDE SEQUENCE [LARGE SCALE GENOMIC DNA]</scope>
    <source>
        <strain evidence="2">SLM1</strain>
    </source>
</reference>
<organism evidence="2 3">
    <name type="scientific">Paenibacillus glucanolyticus</name>
    <dbReference type="NCBI Taxonomy" id="59843"/>
    <lineage>
        <taxon>Bacteria</taxon>
        <taxon>Bacillati</taxon>
        <taxon>Bacillota</taxon>
        <taxon>Bacilli</taxon>
        <taxon>Bacillales</taxon>
        <taxon>Paenibacillaceae</taxon>
        <taxon>Paenibacillus</taxon>
    </lineage>
</organism>
<evidence type="ECO:0000256" key="1">
    <source>
        <dbReference type="SAM" id="MobiDB-lite"/>
    </source>
</evidence>
<accession>A0A163FFP8</accession>
<keyword evidence="3" id="KW-1185">Reference proteome</keyword>
<sequence length="186" mass="20818">MIKAMNTIPVTDDNGFLFNVDILVKSPSNALALQYLLEMLNDKAEVVDFRVKSGMELGEIINTLVQAKKKSVISKASQKMASATSQNKEKPAPPPATSLPEKKKVAASVPSVQTPLTGNDPFEWIKVYSKENRLVRLTTNRHGKQTSLPCRILNYDESNFLVNVYHVDEKQVYTFKLNEIDEFSVS</sequence>
<dbReference type="Proteomes" id="UP000076796">
    <property type="component" value="Unassembled WGS sequence"/>
</dbReference>
<dbReference type="OrthoDB" id="2655795at2"/>
<name>A0A163FFP8_9BACL</name>
<feature type="region of interest" description="Disordered" evidence="1">
    <location>
        <begin position="77"/>
        <end position="103"/>
    </location>
</feature>
<feature type="compositionally biased region" description="Polar residues" evidence="1">
    <location>
        <begin position="77"/>
        <end position="86"/>
    </location>
</feature>